<reference evidence="2" key="1">
    <citation type="submission" date="2010-09" db="EMBL/GenBank/DDBJ databases">
        <title>Complete sequence of chromosome1 of Burkholderia sp. CCGE1003.</title>
        <authorList>
            <consortium name="US DOE Joint Genome Institute"/>
            <person name="Lucas S."/>
            <person name="Copeland A."/>
            <person name="Lapidus A."/>
            <person name="Cheng J.-F."/>
            <person name="Bruce D."/>
            <person name="Goodwin L."/>
            <person name="Pitluck S."/>
            <person name="Daligault H."/>
            <person name="Davenport K."/>
            <person name="Detter J.C."/>
            <person name="Han C."/>
            <person name="Tapia R."/>
            <person name="Land M."/>
            <person name="Hauser L."/>
            <person name="Jeffries C."/>
            <person name="Kyrpides N."/>
            <person name="Ivanova N."/>
            <person name="Ovchinnikova G."/>
            <person name="Martinez-Romero E."/>
            <person name="Rogel M.A."/>
            <person name="Auchtung J."/>
            <person name="Tiedje J.M."/>
            <person name="Woyke T."/>
        </authorList>
    </citation>
    <scope>NUCLEOTIDE SEQUENCE</scope>
    <source>
        <strain evidence="2">CCGE1003</strain>
    </source>
</reference>
<dbReference type="AlphaFoldDB" id="E1T8U3"/>
<dbReference type="InterPro" id="IPR004360">
    <property type="entry name" value="Glyas_Fos-R_dOase_dom"/>
</dbReference>
<dbReference type="STRING" id="640512.BC1003_2910"/>
<dbReference type="Gene3D" id="3.10.180.10">
    <property type="entry name" value="2,3-Dihydroxybiphenyl 1,2-Dioxygenase, domain 1"/>
    <property type="match status" value="1"/>
</dbReference>
<evidence type="ECO:0000259" key="1">
    <source>
        <dbReference type="PROSITE" id="PS51819"/>
    </source>
</evidence>
<organism evidence="2">
    <name type="scientific">Burkholderia sp. (strain CCGE1003)</name>
    <dbReference type="NCBI Taxonomy" id="640512"/>
    <lineage>
        <taxon>Bacteria</taxon>
        <taxon>Pseudomonadati</taxon>
        <taxon>Pseudomonadota</taxon>
        <taxon>Betaproteobacteria</taxon>
        <taxon>Burkholderiales</taxon>
        <taxon>Burkholderiaceae</taxon>
        <taxon>Burkholderia</taxon>
    </lineage>
</organism>
<dbReference type="KEGG" id="bgf:BC1003_2910"/>
<dbReference type="InterPro" id="IPR029068">
    <property type="entry name" value="Glyas_Bleomycin-R_OHBP_Dase"/>
</dbReference>
<dbReference type="PROSITE" id="PS51819">
    <property type="entry name" value="VOC"/>
    <property type="match status" value="1"/>
</dbReference>
<gene>
    <name evidence="2" type="ordered locus">BC1003_2910</name>
</gene>
<protein>
    <submittedName>
        <fullName evidence="2">Glyoxalase/bleomycin resistance protein/dioxygenase</fullName>
    </submittedName>
</protein>
<dbReference type="InterPro" id="IPR037523">
    <property type="entry name" value="VOC_core"/>
</dbReference>
<dbReference type="GO" id="GO:0051213">
    <property type="term" value="F:dioxygenase activity"/>
    <property type="evidence" value="ECO:0007669"/>
    <property type="project" value="UniProtKB-KW"/>
</dbReference>
<evidence type="ECO:0000313" key="2">
    <source>
        <dbReference type="EMBL" id="ADN58863.1"/>
    </source>
</evidence>
<keyword evidence="2" id="KW-0223">Dioxygenase</keyword>
<name>E1T8U3_BURSG</name>
<keyword evidence="2" id="KW-0560">Oxidoreductase</keyword>
<proteinExistence type="predicted"/>
<dbReference type="EMBL" id="CP002217">
    <property type="protein sequence ID" value="ADN58863.1"/>
    <property type="molecule type" value="Genomic_DNA"/>
</dbReference>
<accession>E1T8U3</accession>
<dbReference type="SUPFAM" id="SSF54593">
    <property type="entry name" value="Glyoxalase/Bleomycin resistance protein/Dihydroxybiphenyl dioxygenase"/>
    <property type="match status" value="1"/>
</dbReference>
<dbReference type="eggNOG" id="COG0346">
    <property type="taxonomic scope" value="Bacteria"/>
</dbReference>
<dbReference type="HOGENOM" id="CLU_046006_12_4_4"/>
<dbReference type="Pfam" id="PF00903">
    <property type="entry name" value="Glyoxalase"/>
    <property type="match status" value="1"/>
</dbReference>
<sequence length="143" mass="15430">MRRPQPPETMQLDHATVVTADLETARHFFVDVAGLTEGARPPFSVAGYWLYADGRPVVHLVEATAPSTGGSLRTAPRIDHIAFRLDSAAEWHALLDRLNASGVGYQTARVPPMGPQEAAMQIFVALAPGVVVEFVTALHHAQP</sequence>
<feature type="domain" description="VOC" evidence="1">
    <location>
        <begin position="11"/>
        <end position="137"/>
    </location>
</feature>